<dbReference type="PANTHER" id="PTHR21485">
    <property type="entry name" value="HAD SUPERFAMILY MEMBERS CMAS AND KDSC"/>
    <property type="match status" value="1"/>
</dbReference>
<dbReference type="AlphaFoldDB" id="A0A316DVK0"/>
<evidence type="ECO:0000259" key="8">
    <source>
        <dbReference type="PROSITE" id="PS50192"/>
    </source>
</evidence>
<protein>
    <submittedName>
        <fullName evidence="10">3-deoxy-D-manno-octulosonate 8-phosphate phosphatase (KDO 8-P phosphatase)</fullName>
    </submittedName>
    <submittedName>
        <fullName evidence="9">HAD-IIIA family hydrolase</fullName>
    </submittedName>
</protein>
<dbReference type="Proteomes" id="UP000245667">
    <property type="component" value="Unassembled WGS sequence"/>
</dbReference>
<evidence type="ECO:0000256" key="2">
    <source>
        <dbReference type="ARBA" id="ARBA00005893"/>
    </source>
</evidence>
<evidence type="ECO:0000256" key="3">
    <source>
        <dbReference type="ARBA" id="ARBA00011881"/>
    </source>
</evidence>
<dbReference type="PANTHER" id="PTHR21485:SF3">
    <property type="entry name" value="N-ACYLNEURAMINATE CYTIDYLYLTRANSFERASE"/>
    <property type="match status" value="1"/>
</dbReference>
<evidence type="ECO:0000313" key="11">
    <source>
        <dbReference type="Proteomes" id="UP000245667"/>
    </source>
</evidence>
<dbReference type="FunFam" id="3.40.50.1000:FF:000029">
    <property type="entry name" value="3-deoxy-D-manno-octulosonate 8-phosphate phosphatase KdsC"/>
    <property type="match status" value="1"/>
</dbReference>
<dbReference type="SFLD" id="SFLDG01138">
    <property type="entry name" value="C1.6.2:_Deoxy-d-mannose-octulo"/>
    <property type="match status" value="1"/>
</dbReference>
<dbReference type="GO" id="GO:0008781">
    <property type="term" value="F:N-acylneuraminate cytidylyltransferase activity"/>
    <property type="evidence" value="ECO:0007669"/>
    <property type="project" value="TreeGrafter"/>
</dbReference>
<dbReference type="OrthoDB" id="9805604at2"/>
<dbReference type="InterPro" id="IPR010023">
    <property type="entry name" value="KdsC_fam"/>
</dbReference>
<evidence type="ECO:0000256" key="4">
    <source>
        <dbReference type="ARBA" id="ARBA00022723"/>
    </source>
</evidence>
<dbReference type="InterPro" id="IPR023214">
    <property type="entry name" value="HAD_sf"/>
</dbReference>
<dbReference type="NCBIfam" id="TIGR01670">
    <property type="entry name" value="KdsC-phosphatas"/>
    <property type="match status" value="1"/>
</dbReference>
<keyword evidence="4 7" id="KW-0479">Metal-binding</keyword>
<comment type="subunit">
    <text evidence="3">Homotetramer.</text>
</comment>
<dbReference type="PIRSF" id="PIRSF006118">
    <property type="entry name" value="KDO8-P_Ptase"/>
    <property type="match status" value="1"/>
</dbReference>
<reference evidence="9 12" key="2">
    <citation type="submission" date="2020-07" db="EMBL/GenBank/DDBJ databases">
        <title>The draft genome sequence of Maribacter polysiphoniae KCTC 22021.</title>
        <authorList>
            <person name="Mu L."/>
        </authorList>
    </citation>
    <scope>NUCLEOTIDE SEQUENCE [LARGE SCALE GENOMIC DNA]</scope>
    <source>
        <strain evidence="9 12">KCTC 22021</strain>
    </source>
</reference>
<dbReference type="EMBL" id="JACWLN010000011">
    <property type="protein sequence ID" value="MBD1262538.1"/>
    <property type="molecule type" value="Genomic_DNA"/>
</dbReference>
<comment type="caution">
    <text evidence="10">The sequence shown here is derived from an EMBL/GenBank/DDBJ whole genome shotgun (WGS) entry which is preliminary data.</text>
</comment>
<gene>
    <name evidence="9" type="ORF">HZY62_18210</name>
    <name evidence="10" type="ORF">LX92_03877</name>
</gene>
<dbReference type="SFLD" id="SFLDG01136">
    <property type="entry name" value="C1.6:_Phosphoserine_Phosphatas"/>
    <property type="match status" value="1"/>
</dbReference>
<evidence type="ECO:0000256" key="5">
    <source>
        <dbReference type="ARBA" id="ARBA00022801"/>
    </source>
</evidence>
<dbReference type="PROSITE" id="PS50192">
    <property type="entry name" value="T_SNARE"/>
    <property type="match status" value="1"/>
</dbReference>
<feature type="binding site" evidence="7">
    <location>
        <position position="20"/>
    </location>
    <ligand>
        <name>substrate</name>
    </ligand>
</feature>
<proteinExistence type="inferred from homology"/>
<evidence type="ECO:0000256" key="6">
    <source>
        <dbReference type="ARBA" id="ARBA00022842"/>
    </source>
</evidence>
<feature type="binding site" evidence="7">
    <location>
        <position position="111"/>
    </location>
    <ligand>
        <name>Mg(2+)</name>
        <dbReference type="ChEBI" id="CHEBI:18420"/>
    </ligand>
</feature>
<evidence type="ECO:0000256" key="7">
    <source>
        <dbReference type="PIRSR" id="PIRSR006118-2"/>
    </source>
</evidence>
<feature type="domain" description="T-SNARE coiled-coil homology" evidence="8">
    <location>
        <begin position="1"/>
        <end position="41"/>
    </location>
</feature>
<dbReference type="SFLD" id="SFLDS00003">
    <property type="entry name" value="Haloacid_Dehalogenase"/>
    <property type="match status" value="1"/>
</dbReference>
<sequence length="175" mass="19286">MEKSYKQYLKDITTFVFDVDGVFTDGSVLVTSQGELLRKMSVKDGFALKTAIKKGYNVCIITGGTNEGVKARLKALGVTTFYMGAHNKAEPLDEYLDVYGIAPENVLYMGDDLPDIAPMKMVALPTCPQNAVQEVKSVCKYISHINGGEGCVRDVLEQVLKVRGDWFDDFNEAQA</sequence>
<evidence type="ECO:0000256" key="1">
    <source>
        <dbReference type="ARBA" id="ARBA00001946"/>
    </source>
</evidence>
<name>A0A316DVK0_9FLAO</name>
<evidence type="ECO:0000313" key="10">
    <source>
        <dbReference type="EMBL" id="PWK21372.1"/>
    </source>
</evidence>
<dbReference type="CDD" id="cd01630">
    <property type="entry name" value="HAD_KDO-like"/>
    <property type="match status" value="1"/>
</dbReference>
<dbReference type="SUPFAM" id="SSF56784">
    <property type="entry name" value="HAD-like"/>
    <property type="match status" value="1"/>
</dbReference>
<dbReference type="InterPro" id="IPR050793">
    <property type="entry name" value="CMP-NeuNAc_synthase"/>
</dbReference>
<accession>A0A316DVK0</accession>
<dbReference type="Gene3D" id="3.40.50.1000">
    <property type="entry name" value="HAD superfamily/HAD-like"/>
    <property type="match status" value="1"/>
</dbReference>
<dbReference type="GO" id="GO:0046872">
    <property type="term" value="F:metal ion binding"/>
    <property type="evidence" value="ECO:0007669"/>
    <property type="project" value="UniProtKB-KW"/>
</dbReference>
<feature type="binding site" evidence="7">
    <location>
        <position position="18"/>
    </location>
    <ligand>
        <name>Mg(2+)</name>
        <dbReference type="ChEBI" id="CHEBI:18420"/>
    </ligand>
</feature>
<dbReference type="EMBL" id="QGGQ01000012">
    <property type="protein sequence ID" value="PWK21372.1"/>
    <property type="molecule type" value="Genomic_DNA"/>
</dbReference>
<organism evidence="10 11">
    <name type="scientific">Maribacter polysiphoniae</name>
    <dbReference type="NCBI Taxonomy" id="429344"/>
    <lineage>
        <taxon>Bacteria</taxon>
        <taxon>Pseudomonadati</taxon>
        <taxon>Bacteroidota</taxon>
        <taxon>Flavobacteriia</taxon>
        <taxon>Flavobacteriales</taxon>
        <taxon>Flavobacteriaceae</taxon>
        <taxon>Maribacter</taxon>
    </lineage>
</organism>
<keyword evidence="12" id="KW-1185">Reference proteome</keyword>
<keyword evidence="5 9" id="KW-0378">Hydrolase</keyword>
<evidence type="ECO:0000313" key="12">
    <source>
        <dbReference type="Proteomes" id="UP000651837"/>
    </source>
</evidence>
<dbReference type="InterPro" id="IPR036412">
    <property type="entry name" value="HAD-like_sf"/>
</dbReference>
<comment type="cofactor">
    <cofactor evidence="1 7">
        <name>Mg(2+)</name>
        <dbReference type="ChEBI" id="CHEBI:18420"/>
    </cofactor>
</comment>
<dbReference type="Proteomes" id="UP000651837">
    <property type="component" value="Unassembled WGS sequence"/>
</dbReference>
<dbReference type="InterPro" id="IPR000727">
    <property type="entry name" value="T_SNARE_dom"/>
</dbReference>
<evidence type="ECO:0000313" key="9">
    <source>
        <dbReference type="EMBL" id="MBD1262538.1"/>
    </source>
</evidence>
<dbReference type="Pfam" id="PF08282">
    <property type="entry name" value="Hydrolase_3"/>
    <property type="match status" value="1"/>
</dbReference>
<dbReference type="GO" id="GO:0016788">
    <property type="term" value="F:hydrolase activity, acting on ester bonds"/>
    <property type="evidence" value="ECO:0007669"/>
    <property type="project" value="InterPro"/>
</dbReference>
<dbReference type="RefSeq" id="WP_109654081.1">
    <property type="nucleotide sequence ID" value="NZ_JACWLN010000011.1"/>
</dbReference>
<reference evidence="10 11" key="1">
    <citation type="submission" date="2018-05" db="EMBL/GenBank/DDBJ databases">
        <title>Genomic Encyclopedia of Archaeal and Bacterial Type Strains, Phase II (KMG-II): from individual species to whole genera.</title>
        <authorList>
            <person name="Goeker M."/>
        </authorList>
    </citation>
    <scope>NUCLEOTIDE SEQUENCE [LARGE SCALE GENOMIC DNA]</scope>
    <source>
        <strain evidence="10 11">DSM 23514</strain>
    </source>
</reference>
<keyword evidence="6 7" id="KW-0460">Magnesium</keyword>
<comment type="similarity">
    <text evidence="2">Belongs to the KdsC family.</text>
</comment>